<evidence type="ECO:0000313" key="4">
    <source>
        <dbReference type="Proteomes" id="UP000286746"/>
    </source>
</evidence>
<dbReference type="InterPro" id="IPR041407">
    <property type="entry name" value="MazG_C"/>
</dbReference>
<protein>
    <recommendedName>
        <fullName evidence="5">Pyrophosphatase</fullName>
    </recommendedName>
</protein>
<organism evidence="3 4">
    <name type="scientific">Streptomyces paromomycinus</name>
    <name type="common">Streptomyces rimosus subsp. paromomycinus</name>
    <dbReference type="NCBI Taxonomy" id="92743"/>
    <lineage>
        <taxon>Bacteria</taxon>
        <taxon>Bacillati</taxon>
        <taxon>Actinomycetota</taxon>
        <taxon>Actinomycetes</taxon>
        <taxon>Kitasatosporales</taxon>
        <taxon>Streptomycetaceae</taxon>
        <taxon>Streptomyces</taxon>
    </lineage>
</organism>
<dbReference type="SUPFAM" id="SSF101386">
    <property type="entry name" value="all-alpha NTP pyrophosphatases"/>
    <property type="match status" value="1"/>
</dbReference>
<dbReference type="InterPro" id="IPR011379">
    <property type="entry name" value="MazG-related_GP37"/>
</dbReference>
<dbReference type="InterPro" id="IPR004518">
    <property type="entry name" value="MazG-like_dom"/>
</dbReference>
<evidence type="ECO:0000259" key="2">
    <source>
        <dbReference type="Pfam" id="PF18722"/>
    </source>
</evidence>
<reference evidence="3 4" key="1">
    <citation type="submission" date="2018-11" db="EMBL/GenBank/DDBJ databases">
        <title>Whole genome sequence of Streptomyces paromomycinus NBRC 15454(T).</title>
        <authorList>
            <person name="Komaki H."/>
            <person name="Tamura T."/>
        </authorList>
    </citation>
    <scope>NUCLEOTIDE SEQUENCE [LARGE SCALE GENOMIC DNA]</scope>
    <source>
        <strain evidence="3 4">NBRC 15454</strain>
    </source>
</reference>
<dbReference type="Proteomes" id="UP000286746">
    <property type="component" value="Unassembled WGS sequence"/>
</dbReference>
<dbReference type="Pfam" id="PF18722">
    <property type="entry name" value="MazG_C"/>
    <property type="match status" value="1"/>
</dbReference>
<evidence type="ECO:0000259" key="1">
    <source>
        <dbReference type="Pfam" id="PF03819"/>
    </source>
</evidence>
<evidence type="ECO:0000313" key="3">
    <source>
        <dbReference type="EMBL" id="GCD40395.1"/>
    </source>
</evidence>
<gene>
    <name evidence="3" type="ORF">GKJPGBOP_00044</name>
</gene>
<feature type="domain" description="NTP pyrophosphohydrolase MazG-like" evidence="1">
    <location>
        <begin position="30"/>
        <end position="95"/>
    </location>
</feature>
<evidence type="ECO:0008006" key="5">
    <source>
        <dbReference type="Google" id="ProtNLM"/>
    </source>
</evidence>
<dbReference type="CDD" id="cd11541">
    <property type="entry name" value="NTP-PPase_u4"/>
    <property type="match status" value="1"/>
</dbReference>
<dbReference type="Pfam" id="PF03819">
    <property type="entry name" value="MazG"/>
    <property type="match status" value="1"/>
</dbReference>
<keyword evidence="4" id="KW-1185">Reference proteome</keyword>
<feature type="domain" description="MazG C-terminal" evidence="2">
    <location>
        <begin position="103"/>
        <end position="290"/>
    </location>
</feature>
<dbReference type="EMBL" id="BHZD01000001">
    <property type="protein sequence ID" value="GCD40395.1"/>
    <property type="molecule type" value="Genomic_DNA"/>
</dbReference>
<dbReference type="RefSeq" id="WP_125050635.1">
    <property type="nucleotide sequence ID" value="NZ_BHZD01000001.1"/>
</dbReference>
<name>A0A401VTI9_STREY</name>
<dbReference type="AlphaFoldDB" id="A0A401VTI9"/>
<comment type="caution">
    <text evidence="3">The sequence shown here is derived from an EMBL/GenBank/DDBJ whole genome shotgun (WGS) entry which is preliminary data.</text>
</comment>
<accession>A0A401VTI9</accession>
<proteinExistence type="predicted"/>
<sequence length="291" mass="32214">MDFPRFQRAAIKTLQPPAAGTDPVLVPLLGLAGEAGSLATAYKKRLRDGASHEQSTHQLREELGDVLWYVAALSHRFGLDLDDVAAAGLEKAKDRWRTTPEAEHVVFDNRFPEHEQLPRRTALTFTPTQQDGRTVIVLTREDGTPAGDPLTSASRVEDDYRFHDAFHLAHAAVLGWSPVTRFLLGRKRRSDPAVDEAEDGGRAIAIEEGISALVFSYAARHRYLADITHIDNELLTTIGHMTAHLEVGTCRAADWEHAVLTGYTAWRRLRAHNGGTVHLDLDRRTLAVTPA</sequence>
<dbReference type="Gene3D" id="1.10.287.1080">
    <property type="entry name" value="MazG-like"/>
    <property type="match status" value="1"/>
</dbReference>